<dbReference type="Pfam" id="PF01430">
    <property type="entry name" value="HSP33"/>
    <property type="match status" value="1"/>
</dbReference>
<evidence type="ECO:0000256" key="4">
    <source>
        <dbReference type="ARBA" id="ARBA00023186"/>
    </source>
</evidence>
<dbReference type="Gene3D" id="3.90.1280.10">
    <property type="entry name" value="HSP33 redox switch-like"/>
    <property type="match status" value="1"/>
</dbReference>
<dbReference type="PANTHER" id="PTHR30111">
    <property type="entry name" value="33 KDA CHAPERONIN"/>
    <property type="match status" value="1"/>
</dbReference>
<dbReference type="InterPro" id="IPR000397">
    <property type="entry name" value="Heat_shock_Hsp33"/>
</dbReference>
<evidence type="ECO:0000256" key="2">
    <source>
        <dbReference type="ARBA" id="ARBA00022833"/>
    </source>
</evidence>
<dbReference type="EMBL" id="CP016895">
    <property type="protein sequence ID" value="AOA57184.1"/>
    <property type="molecule type" value="Genomic_DNA"/>
</dbReference>
<evidence type="ECO:0000256" key="1">
    <source>
        <dbReference type="ARBA" id="ARBA00022490"/>
    </source>
</evidence>
<dbReference type="Gene3D" id="3.55.30.10">
    <property type="entry name" value="Hsp33 domain"/>
    <property type="match status" value="1"/>
</dbReference>
<dbReference type="CDD" id="cd00498">
    <property type="entry name" value="Hsp33"/>
    <property type="match status" value="1"/>
</dbReference>
<dbReference type="OrthoDB" id="9793753at2"/>
<accession>A0A1B2LW85</accession>
<keyword evidence="5" id="KW-0676">Redox-active center</keyword>
<keyword evidence="4" id="KW-0143">Chaperone</keyword>
<protein>
    <submittedName>
        <fullName evidence="6">Heat-shock protein Hsp33</fullName>
    </submittedName>
</protein>
<dbReference type="RefSeq" id="WP_067551741.1">
    <property type="nucleotide sequence ID" value="NZ_CP016895.1"/>
</dbReference>
<dbReference type="Proteomes" id="UP000093391">
    <property type="component" value="Chromosome"/>
</dbReference>
<dbReference type="SUPFAM" id="SSF118352">
    <property type="entry name" value="HSP33 redox switch-like"/>
    <property type="match status" value="1"/>
</dbReference>
<dbReference type="GO" id="GO:0005737">
    <property type="term" value="C:cytoplasm"/>
    <property type="evidence" value="ECO:0007669"/>
    <property type="project" value="InterPro"/>
</dbReference>
<proteinExistence type="predicted"/>
<evidence type="ECO:0000313" key="6">
    <source>
        <dbReference type="EMBL" id="AOA57184.1"/>
    </source>
</evidence>
<reference evidence="6 7" key="1">
    <citation type="submission" date="2016-08" db="EMBL/GenBank/DDBJ databases">
        <authorList>
            <person name="Seilhamer J.J."/>
        </authorList>
    </citation>
    <scope>NUCLEOTIDE SEQUENCE [LARGE SCALE GENOMIC DNA]</scope>
    <source>
        <strain evidence="6 7">BRTC-1</strain>
    </source>
</reference>
<dbReference type="GO" id="GO:0042026">
    <property type="term" value="P:protein refolding"/>
    <property type="evidence" value="ECO:0007669"/>
    <property type="project" value="TreeGrafter"/>
</dbReference>
<dbReference type="STRING" id="1789224.BFG52_01660"/>
<keyword evidence="3" id="KW-1015">Disulfide bond</keyword>
<organism evidence="6 7">
    <name type="scientific">Acinetobacter larvae</name>
    <dbReference type="NCBI Taxonomy" id="1789224"/>
    <lineage>
        <taxon>Bacteria</taxon>
        <taxon>Pseudomonadati</taxon>
        <taxon>Pseudomonadota</taxon>
        <taxon>Gammaproteobacteria</taxon>
        <taxon>Moraxellales</taxon>
        <taxon>Moraxellaceae</taxon>
        <taxon>Acinetobacter</taxon>
    </lineage>
</organism>
<dbReference type="SUPFAM" id="SSF64397">
    <property type="entry name" value="Hsp33 domain"/>
    <property type="match status" value="1"/>
</dbReference>
<evidence type="ECO:0000256" key="5">
    <source>
        <dbReference type="ARBA" id="ARBA00023284"/>
    </source>
</evidence>
<dbReference type="Gene3D" id="1.10.287.480">
    <property type="entry name" value="helix hairpin bin"/>
    <property type="match status" value="1"/>
</dbReference>
<dbReference type="InterPro" id="IPR016154">
    <property type="entry name" value="Heat_shock_Hsp33_C"/>
</dbReference>
<keyword evidence="1" id="KW-0963">Cytoplasm</keyword>
<dbReference type="GO" id="GO:0044183">
    <property type="term" value="F:protein folding chaperone"/>
    <property type="evidence" value="ECO:0007669"/>
    <property type="project" value="TreeGrafter"/>
</dbReference>
<name>A0A1B2LW85_9GAMM</name>
<dbReference type="GO" id="GO:0051082">
    <property type="term" value="F:unfolded protein binding"/>
    <property type="evidence" value="ECO:0007669"/>
    <property type="project" value="InterPro"/>
</dbReference>
<dbReference type="InterPro" id="IPR016153">
    <property type="entry name" value="Heat_shock_Hsp33_N"/>
</dbReference>
<sequence>MTDIRQRFYIENCPIRGEVVHLEHTLQTILAQRDYAPAIQVLLGEMLSATALLASTLKIRGRISLQIQAEGSFKWAMAECSHLGEVRALAEYEPDLRFASASNSSTVLETLLNPVLFINIEPEHGERYQGIVPLDKATLAECLVQYYDLSAQIPTRIVLAATAQRAGGLLIQLLPRNDEDEQQLVDEDIWPRLTLLTETLKAEELTDLPAEEILFRLYNEEQVRLPAVEALKFACTCSKERCANALIQIGVDAVNETLEHQNPIVMNCQFCAATYQFTAEEALGLFGKHLS</sequence>
<dbReference type="InterPro" id="IPR023212">
    <property type="entry name" value="Hsp33_helix_hairpin_bin_dom_sf"/>
</dbReference>
<dbReference type="AlphaFoldDB" id="A0A1B2LW85"/>
<keyword evidence="2" id="KW-0862">Zinc</keyword>
<dbReference type="KEGG" id="ala:BFG52_01660"/>
<evidence type="ECO:0000256" key="3">
    <source>
        <dbReference type="ARBA" id="ARBA00023157"/>
    </source>
</evidence>
<dbReference type="PANTHER" id="PTHR30111:SF1">
    <property type="entry name" value="33 KDA CHAPERONIN"/>
    <property type="match status" value="1"/>
</dbReference>
<keyword evidence="7" id="KW-1185">Reference proteome</keyword>
<evidence type="ECO:0000313" key="7">
    <source>
        <dbReference type="Proteomes" id="UP000093391"/>
    </source>
</evidence>
<dbReference type="PIRSF" id="PIRSF005261">
    <property type="entry name" value="Heat_shock_Hsp33"/>
    <property type="match status" value="1"/>
</dbReference>
<gene>
    <name evidence="6" type="ORF">BFG52_01660</name>
</gene>